<feature type="binding site" evidence="6">
    <location>
        <position position="280"/>
    </location>
    <ligand>
        <name>Zn(2+)</name>
        <dbReference type="ChEBI" id="CHEBI:29105"/>
    </ligand>
</feature>
<dbReference type="GO" id="GO:0016020">
    <property type="term" value="C:membrane"/>
    <property type="evidence" value="ECO:0007669"/>
    <property type="project" value="UniProtKB-SubCell"/>
</dbReference>
<dbReference type="GO" id="GO:0038023">
    <property type="term" value="F:signaling receptor activity"/>
    <property type="evidence" value="ECO:0007669"/>
    <property type="project" value="TreeGrafter"/>
</dbReference>
<accession>A0A8H3AIX3</accession>
<feature type="transmembrane region" description="Helical" evidence="7">
    <location>
        <begin position="175"/>
        <end position="193"/>
    </location>
</feature>
<feature type="transmembrane region" description="Helical" evidence="7">
    <location>
        <begin position="145"/>
        <end position="163"/>
    </location>
</feature>
<dbReference type="GO" id="GO:0046872">
    <property type="term" value="F:metal ion binding"/>
    <property type="evidence" value="ECO:0007669"/>
    <property type="project" value="UniProtKB-KW"/>
</dbReference>
<feature type="transmembrane region" description="Helical" evidence="7">
    <location>
        <begin position="239"/>
        <end position="257"/>
    </location>
</feature>
<proteinExistence type="inferred from homology"/>
<evidence type="ECO:0000256" key="6">
    <source>
        <dbReference type="PIRSR" id="PIRSR604254-1"/>
    </source>
</evidence>
<dbReference type="PANTHER" id="PTHR20855:SF52">
    <property type="entry name" value="ADIPONECTIN RECEPTOR PROTEIN"/>
    <property type="match status" value="1"/>
</dbReference>
<evidence type="ECO:0000256" key="3">
    <source>
        <dbReference type="ARBA" id="ARBA00022692"/>
    </source>
</evidence>
<keyword evidence="6" id="KW-0479">Metal-binding</keyword>
<feature type="transmembrane region" description="Helical" evidence="7">
    <location>
        <begin position="208"/>
        <end position="227"/>
    </location>
</feature>
<dbReference type="GO" id="GO:0006882">
    <property type="term" value="P:intracellular zinc ion homeostasis"/>
    <property type="evidence" value="ECO:0007669"/>
    <property type="project" value="TreeGrafter"/>
</dbReference>
<dbReference type="PANTHER" id="PTHR20855">
    <property type="entry name" value="ADIPOR/PROGESTIN RECEPTOR-RELATED"/>
    <property type="match status" value="1"/>
</dbReference>
<evidence type="ECO:0008006" key="11">
    <source>
        <dbReference type="Google" id="ProtNLM"/>
    </source>
</evidence>
<dbReference type="Pfam" id="PF03006">
    <property type="entry name" value="HlyIII"/>
    <property type="match status" value="1"/>
</dbReference>
<dbReference type="EMBL" id="CAJMWY010000257">
    <property type="protein sequence ID" value="CAE6424066.1"/>
    <property type="molecule type" value="Genomic_DNA"/>
</dbReference>
<dbReference type="InterPro" id="IPR004254">
    <property type="entry name" value="AdipoR/HlyIII-related"/>
</dbReference>
<dbReference type="AlphaFoldDB" id="A0A8H3AIX3"/>
<organism evidence="8 10">
    <name type="scientific">Rhizoctonia solani</name>
    <dbReference type="NCBI Taxonomy" id="456999"/>
    <lineage>
        <taxon>Eukaryota</taxon>
        <taxon>Fungi</taxon>
        <taxon>Dikarya</taxon>
        <taxon>Basidiomycota</taxon>
        <taxon>Agaricomycotina</taxon>
        <taxon>Agaricomycetes</taxon>
        <taxon>Cantharellales</taxon>
        <taxon>Ceratobasidiaceae</taxon>
        <taxon>Rhizoctonia</taxon>
    </lineage>
</organism>
<sequence length="311" mass="34873">MVANSSPNEVVSAVYTMVKAQATLLTFEALPDWLQDNAYILSGYRSQTSLTGHKILGPGALIRFSVPLDLHNETVNIQTHLFGALGLLYLFFNVQDRQFGYETLTWADRAAFKLSLLAAVFCLFASTLFHTANCHSPNVSKRCNALDYSGIIVVSVGSFYPTLHYGFFCDNYLKLTYVIAITVAGAMSAYVVLKPDYATPSYRWARTSVFYALGVVALVPLVHAYFAFGLERMRNEMGFQWLGSCIFFYVIGGMIYGCRVPERWMPGTFDYFGASHQILHICVVLAMLSNYKAMLTGFDYWHGQRQGRCDV</sequence>
<feature type="transmembrane region" description="Helical" evidence="7">
    <location>
        <begin position="77"/>
        <end position="94"/>
    </location>
</feature>
<dbReference type="Proteomes" id="UP000663861">
    <property type="component" value="Unassembled WGS sequence"/>
</dbReference>
<evidence type="ECO:0000313" key="9">
    <source>
        <dbReference type="EMBL" id="CAE6506475.1"/>
    </source>
</evidence>
<reference evidence="8" key="1">
    <citation type="submission" date="2021-01" db="EMBL/GenBank/DDBJ databases">
        <authorList>
            <person name="Kaushik A."/>
        </authorList>
    </citation>
    <scope>NUCLEOTIDE SEQUENCE</scope>
    <source>
        <strain evidence="9">AG4-R118</strain>
        <strain evidence="8">AG4-RS23</strain>
    </source>
</reference>
<feature type="transmembrane region" description="Helical" evidence="7">
    <location>
        <begin position="114"/>
        <end position="133"/>
    </location>
</feature>
<evidence type="ECO:0000256" key="4">
    <source>
        <dbReference type="ARBA" id="ARBA00022989"/>
    </source>
</evidence>
<comment type="caution">
    <text evidence="8">The sequence shown here is derived from an EMBL/GenBank/DDBJ whole genome shotgun (WGS) entry which is preliminary data.</text>
</comment>
<evidence type="ECO:0000256" key="7">
    <source>
        <dbReference type="SAM" id="Phobius"/>
    </source>
</evidence>
<evidence type="ECO:0000313" key="10">
    <source>
        <dbReference type="Proteomes" id="UP000663861"/>
    </source>
</evidence>
<evidence type="ECO:0000256" key="5">
    <source>
        <dbReference type="ARBA" id="ARBA00023136"/>
    </source>
</evidence>
<keyword evidence="3 7" id="KW-0812">Transmembrane</keyword>
<comment type="subcellular location">
    <subcellularLocation>
        <location evidence="1">Membrane</location>
        <topology evidence="1">Multi-pass membrane protein</topology>
    </subcellularLocation>
</comment>
<protein>
    <recommendedName>
        <fullName evidence="11">Adiponectin receptor protein</fullName>
    </recommendedName>
</protein>
<keyword evidence="4 7" id="KW-1133">Transmembrane helix</keyword>
<keyword evidence="5 7" id="KW-0472">Membrane</keyword>
<dbReference type="Proteomes" id="UP000663888">
    <property type="component" value="Unassembled WGS sequence"/>
</dbReference>
<evidence type="ECO:0000256" key="1">
    <source>
        <dbReference type="ARBA" id="ARBA00004141"/>
    </source>
</evidence>
<feature type="transmembrane region" description="Helical" evidence="7">
    <location>
        <begin position="277"/>
        <end position="298"/>
    </location>
</feature>
<keyword evidence="6" id="KW-0862">Zinc</keyword>
<comment type="similarity">
    <text evidence="2">Belongs to the ADIPOR family.</text>
</comment>
<dbReference type="EMBL" id="CAJMWX010001824">
    <property type="protein sequence ID" value="CAE6506475.1"/>
    <property type="molecule type" value="Genomic_DNA"/>
</dbReference>
<gene>
    <name evidence="9" type="ORF">RDB_LOCUS160510</name>
    <name evidence="8" type="ORF">RDB_LOCUS17488</name>
</gene>
<name>A0A8H3AIX3_9AGAM</name>
<feature type="binding site" evidence="6">
    <location>
        <position position="130"/>
    </location>
    <ligand>
        <name>Zn(2+)</name>
        <dbReference type="ChEBI" id="CHEBI:29105"/>
    </ligand>
</feature>
<evidence type="ECO:0000256" key="2">
    <source>
        <dbReference type="ARBA" id="ARBA00007018"/>
    </source>
</evidence>
<evidence type="ECO:0000313" key="8">
    <source>
        <dbReference type="EMBL" id="CAE6424066.1"/>
    </source>
</evidence>
<feature type="binding site" evidence="6">
    <location>
        <position position="276"/>
    </location>
    <ligand>
        <name>Zn(2+)</name>
        <dbReference type="ChEBI" id="CHEBI:29105"/>
    </ligand>
</feature>